<dbReference type="PANTHER" id="PTHR37423:SF2">
    <property type="entry name" value="MEMBRANE-BOUND LYTIC MUREIN TRANSGLYCOSYLASE C"/>
    <property type="match status" value="1"/>
</dbReference>
<dbReference type="SUPFAM" id="SSF53955">
    <property type="entry name" value="Lysozyme-like"/>
    <property type="match status" value="1"/>
</dbReference>
<evidence type="ECO:0000256" key="1">
    <source>
        <dbReference type="ARBA" id="ARBA00007734"/>
    </source>
</evidence>
<comment type="caution">
    <text evidence="4">The sequence shown here is derived from an EMBL/GenBank/DDBJ whole genome shotgun (WGS) entry which is preliminary data.</text>
</comment>
<accession>A0A849I4Y8</accession>
<organism evidence="4 5">
    <name type="scientific">Enterovirga aerilata</name>
    <dbReference type="NCBI Taxonomy" id="2730920"/>
    <lineage>
        <taxon>Bacteria</taxon>
        <taxon>Pseudomonadati</taxon>
        <taxon>Pseudomonadota</taxon>
        <taxon>Alphaproteobacteria</taxon>
        <taxon>Hyphomicrobiales</taxon>
        <taxon>Methylobacteriaceae</taxon>
        <taxon>Enterovirga</taxon>
    </lineage>
</organism>
<dbReference type="Proteomes" id="UP000564885">
    <property type="component" value="Unassembled WGS sequence"/>
</dbReference>
<evidence type="ECO:0000259" key="3">
    <source>
        <dbReference type="Pfam" id="PF01464"/>
    </source>
</evidence>
<feature type="domain" description="Transglycosylase SLT" evidence="3">
    <location>
        <begin position="2"/>
        <end position="99"/>
    </location>
</feature>
<evidence type="ECO:0000256" key="2">
    <source>
        <dbReference type="ARBA" id="ARBA00009387"/>
    </source>
</evidence>
<evidence type="ECO:0000313" key="4">
    <source>
        <dbReference type="EMBL" id="NNM74906.1"/>
    </source>
</evidence>
<dbReference type="InterPro" id="IPR023346">
    <property type="entry name" value="Lysozyme-like_dom_sf"/>
</dbReference>
<proteinExistence type="inferred from homology"/>
<dbReference type="PANTHER" id="PTHR37423">
    <property type="entry name" value="SOLUBLE LYTIC MUREIN TRANSGLYCOSYLASE-RELATED"/>
    <property type="match status" value="1"/>
</dbReference>
<protein>
    <submittedName>
        <fullName evidence="4">Transglycosylase SLT domain-containing protein</fullName>
    </submittedName>
</protein>
<dbReference type="InterPro" id="IPR008258">
    <property type="entry name" value="Transglycosylase_SLT_dom_1"/>
</dbReference>
<dbReference type="Pfam" id="PF01464">
    <property type="entry name" value="SLT"/>
    <property type="match status" value="1"/>
</dbReference>
<dbReference type="AlphaFoldDB" id="A0A849I4Y8"/>
<gene>
    <name evidence="4" type="ORF">HJG44_21320</name>
</gene>
<dbReference type="Gene3D" id="1.10.530.10">
    <property type="match status" value="1"/>
</dbReference>
<keyword evidence="5" id="KW-1185">Reference proteome</keyword>
<reference evidence="4 5" key="1">
    <citation type="submission" date="2020-04" db="EMBL/GenBank/DDBJ databases">
        <title>Enterovirga sp. isolate from soil.</title>
        <authorList>
            <person name="Chea S."/>
            <person name="Kim D.-U."/>
        </authorList>
    </citation>
    <scope>NUCLEOTIDE SEQUENCE [LARGE SCALE GENOMIC DNA]</scope>
    <source>
        <strain evidence="4 5">DB1703</strain>
    </source>
</reference>
<dbReference type="EMBL" id="JABEPP010000006">
    <property type="protein sequence ID" value="NNM74906.1"/>
    <property type="molecule type" value="Genomic_DNA"/>
</dbReference>
<evidence type="ECO:0000313" key="5">
    <source>
        <dbReference type="Proteomes" id="UP000564885"/>
    </source>
</evidence>
<comment type="similarity">
    <text evidence="2">Belongs to the virb1 family.</text>
</comment>
<comment type="similarity">
    <text evidence="1">Belongs to the transglycosylase Slt family.</text>
</comment>
<name>A0A849I4Y8_9HYPH</name>
<sequence length="199" mass="21041">MIAAEARARGLPPEVADAVARVESGYNPAAIGGDGERGMMQVMPPTAAMLGFTGSLDQLAEPATNIKLGVSYLADAWKLANGDLCRALMKYRAGHNQERMSALSVEYCRRAKNHLAAIGSPLAASPLPKPEFGTLPGGLGPSFAGGTNPQVRRVAGRLVRVGRVRTARTGRAFWAAHTARIRAIEARLPWKRGGIMVGS</sequence>